<evidence type="ECO:0000256" key="2">
    <source>
        <dbReference type="ARBA" id="ARBA00009145"/>
    </source>
</evidence>
<comment type="similarity">
    <text evidence="2 8">Belongs to the acetyltransferase family. ArgA subfamily.</text>
</comment>
<comment type="miscellaneous">
    <text evidence="8">In bacteria which possess the bifunctional enzyme ornithine acetyltransferase/N-acetylglutamate synthase (ArgJ), ArgA fulfills an anaplerotic role.</text>
</comment>
<evidence type="ECO:0000256" key="4">
    <source>
        <dbReference type="ARBA" id="ARBA00022605"/>
    </source>
</evidence>
<dbReference type="Gene3D" id="3.40.630.30">
    <property type="match status" value="1"/>
</dbReference>
<sequence>MRLADLDPQQFVEWFRHAAPYINAHRGRTFVIAFPGAAVEPPQIDGLVHDLAVLASLGVRLVLVPGARPQVEQRLQRRGLAARYAQGSTGLRITDAEALECVRDAIGEVRTRLEARLSTGLATSPMAGLRIRVASGNVITARPVGVRDGIDHLYTGEVRRVDAEALRRRLDDGDIALVSPLGYSPTGEAFNLSAESVARAVGEALAADKLIHLTRHAPLHEADGTPVRELTPREARARLDTDGLAGDARRLLHSAHQACLGGVARVHLLDRNQHGALLLELFTRDGVGTLIAPEPFESLRTAGVDDIPGILGLIRPLEESGALVYRPQELLEEQIGTFTVAERDGAVIATGALLPWPAEDAGEIACLAVDPDYRGAGRADTLVRRLEQQARNHGLRRLFVLTTRAEHWFRERGFEPAGPEALPAARRALYDQTRGSKVLVRDIP</sequence>
<dbReference type="SUPFAM" id="SSF55729">
    <property type="entry name" value="Acyl-CoA N-acyltransferases (Nat)"/>
    <property type="match status" value="1"/>
</dbReference>
<dbReference type="InterPro" id="IPR016181">
    <property type="entry name" value="Acyl_CoA_acyltransferase"/>
</dbReference>
<comment type="pathway">
    <text evidence="1 8">Amino-acid biosynthesis; L-arginine biosynthesis; N(2)-acetyl-L-ornithine from L-glutamate: step 1/4.</text>
</comment>
<dbReference type="GO" id="GO:0005737">
    <property type="term" value="C:cytoplasm"/>
    <property type="evidence" value="ECO:0007669"/>
    <property type="project" value="UniProtKB-SubCell"/>
</dbReference>
<comment type="catalytic activity">
    <reaction evidence="7 8">
        <text>L-glutamate + acetyl-CoA = N-acetyl-L-glutamate + CoA + H(+)</text>
        <dbReference type="Rhea" id="RHEA:24292"/>
        <dbReference type="ChEBI" id="CHEBI:15378"/>
        <dbReference type="ChEBI" id="CHEBI:29985"/>
        <dbReference type="ChEBI" id="CHEBI:44337"/>
        <dbReference type="ChEBI" id="CHEBI:57287"/>
        <dbReference type="ChEBI" id="CHEBI:57288"/>
        <dbReference type="EC" id="2.3.1.1"/>
    </reaction>
</comment>
<dbReference type="NCBIfam" id="TIGR01890">
    <property type="entry name" value="N-Ac-Glu-synth"/>
    <property type="match status" value="1"/>
</dbReference>
<dbReference type="KEGG" id="hha:Hhal_2046"/>
<dbReference type="Gene3D" id="3.40.1160.10">
    <property type="entry name" value="Acetylglutamate kinase-like"/>
    <property type="match status" value="1"/>
</dbReference>
<protein>
    <recommendedName>
        <fullName evidence="8">Amino-acid acetyltransferase</fullName>
        <ecNumber evidence="8">2.3.1.1</ecNumber>
    </recommendedName>
    <alternativeName>
        <fullName evidence="8">N-acetylglutamate synthase</fullName>
        <shortName evidence="8">AGS</shortName>
        <shortName evidence="8">NAGS</shortName>
    </alternativeName>
</protein>
<keyword evidence="5 8" id="KW-0808">Transferase</keyword>
<feature type="domain" description="N-acetyltransferase" evidence="9">
    <location>
        <begin position="297"/>
        <end position="436"/>
    </location>
</feature>
<dbReference type="PANTHER" id="PTHR30602:SF12">
    <property type="entry name" value="AMINO-ACID ACETYLTRANSFERASE NAGS1, CHLOROPLASTIC-RELATED"/>
    <property type="match status" value="1"/>
</dbReference>
<dbReference type="eggNOG" id="COG1246">
    <property type="taxonomic scope" value="Bacteria"/>
</dbReference>
<dbReference type="InterPro" id="IPR010167">
    <property type="entry name" value="NH2A_AcTrfase"/>
</dbReference>
<dbReference type="HAMAP" id="MF_01105">
    <property type="entry name" value="N_acetyl_glu_synth"/>
    <property type="match status" value="1"/>
</dbReference>
<comment type="subcellular location">
    <subcellularLocation>
        <location evidence="8">Cytoplasm</location>
    </subcellularLocation>
</comment>
<evidence type="ECO:0000256" key="1">
    <source>
        <dbReference type="ARBA" id="ARBA00004925"/>
    </source>
</evidence>
<dbReference type="SUPFAM" id="SSF53633">
    <property type="entry name" value="Carbamate kinase-like"/>
    <property type="match status" value="1"/>
</dbReference>
<dbReference type="InterPro" id="IPR033719">
    <property type="entry name" value="NAGS_kin"/>
</dbReference>
<evidence type="ECO:0000313" key="10">
    <source>
        <dbReference type="EMBL" id="ABM62810.1"/>
    </source>
</evidence>
<dbReference type="EMBL" id="CP000544">
    <property type="protein sequence ID" value="ABM62810.1"/>
    <property type="molecule type" value="Genomic_DNA"/>
</dbReference>
<dbReference type="Proteomes" id="UP000000647">
    <property type="component" value="Chromosome"/>
</dbReference>
<evidence type="ECO:0000256" key="6">
    <source>
        <dbReference type="ARBA" id="ARBA00023315"/>
    </source>
</evidence>
<keyword evidence="8" id="KW-0963">Cytoplasm</keyword>
<evidence type="ECO:0000256" key="8">
    <source>
        <dbReference type="HAMAP-Rule" id="MF_01105"/>
    </source>
</evidence>
<keyword evidence="4 8" id="KW-0028">Amino-acid biosynthesis</keyword>
<reference evidence="10 11" key="2">
    <citation type="journal article" date="2013" name="Stand. Genomic Sci.">
        <title>Complete genome sequence of Halorhodospira halophila SL1.</title>
        <authorList>
            <person name="Challacombe J.F."/>
            <person name="Majid S."/>
            <person name="Deole R."/>
            <person name="Brettin T.S."/>
            <person name="Bruce D."/>
            <person name="Delano S.F."/>
            <person name="Detter J.C."/>
            <person name="Gleasner C.D."/>
            <person name="Han C.S."/>
            <person name="Misra M."/>
            <person name="Reitenga K.G."/>
            <person name="Mikhailova N."/>
            <person name="Woyke T."/>
            <person name="Pitluck S."/>
            <person name="Nolan M."/>
            <person name="Land M.L."/>
            <person name="Saunders E."/>
            <person name="Tapia R."/>
            <person name="Lapidus A."/>
            <person name="Ivanova N."/>
            <person name="Hoff W.D."/>
        </authorList>
    </citation>
    <scope>NUCLEOTIDE SEQUENCE [LARGE SCALE GENOMIC DNA]</scope>
    <source>
        <strain evidence="11">DSM 244 / SL1</strain>
    </source>
</reference>
<dbReference type="CDD" id="cd04237">
    <property type="entry name" value="AAK_NAGS-ABP"/>
    <property type="match status" value="1"/>
</dbReference>
<gene>
    <name evidence="8" type="primary">argA</name>
    <name evidence="10" type="ordered locus">Hhal_2046</name>
</gene>
<accession>A1WYP8</accession>
<evidence type="ECO:0000313" key="11">
    <source>
        <dbReference type="Proteomes" id="UP000000647"/>
    </source>
</evidence>
<dbReference type="PIRSF" id="PIRSF000423">
    <property type="entry name" value="ArgA"/>
    <property type="match status" value="1"/>
</dbReference>
<keyword evidence="11" id="KW-1185">Reference proteome</keyword>
<dbReference type="Pfam" id="PF00583">
    <property type="entry name" value="Acetyltransf_1"/>
    <property type="match status" value="1"/>
</dbReference>
<evidence type="ECO:0000256" key="3">
    <source>
        <dbReference type="ARBA" id="ARBA00022571"/>
    </source>
</evidence>
<dbReference type="CDD" id="cd04301">
    <property type="entry name" value="NAT_SF"/>
    <property type="match status" value="1"/>
</dbReference>
<dbReference type="InterPro" id="IPR000182">
    <property type="entry name" value="GNAT_dom"/>
</dbReference>
<dbReference type="EC" id="2.3.1.1" evidence="8"/>
<dbReference type="Pfam" id="PF00696">
    <property type="entry name" value="AA_kinase"/>
    <property type="match status" value="1"/>
</dbReference>
<dbReference type="InterPro" id="IPR001048">
    <property type="entry name" value="Asp/Glu/Uridylate_kinase"/>
</dbReference>
<dbReference type="eggNOG" id="COG0548">
    <property type="taxonomic scope" value="Bacteria"/>
</dbReference>
<evidence type="ECO:0000256" key="7">
    <source>
        <dbReference type="ARBA" id="ARBA00048372"/>
    </source>
</evidence>
<dbReference type="AlphaFoldDB" id="A1WYP8"/>
<dbReference type="PANTHER" id="PTHR30602">
    <property type="entry name" value="AMINO-ACID ACETYLTRANSFERASE"/>
    <property type="match status" value="1"/>
</dbReference>
<dbReference type="STRING" id="349124.Hhal_2046"/>
<dbReference type="HOGENOM" id="CLU_024773_0_0_6"/>
<dbReference type="InterPro" id="IPR036393">
    <property type="entry name" value="AceGlu_kinase-like_sf"/>
</dbReference>
<keyword evidence="3 8" id="KW-0055">Arginine biosynthesis</keyword>
<proteinExistence type="inferred from homology"/>
<name>A1WYP8_HALHL</name>
<organism evidence="10 11">
    <name type="scientific">Halorhodospira halophila (strain DSM 244 / SL1)</name>
    <name type="common">Ectothiorhodospira halophila (strain DSM 244 / SL1)</name>
    <dbReference type="NCBI Taxonomy" id="349124"/>
    <lineage>
        <taxon>Bacteria</taxon>
        <taxon>Pseudomonadati</taxon>
        <taxon>Pseudomonadota</taxon>
        <taxon>Gammaproteobacteria</taxon>
        <taxon>Chromatiales</taxon>
        <taxon>Ectothiorhodospiraceae</taxon>
        <taxon>Halorhodospira</taxon>
    </lineage>
</organism>
<dbReference type="NCBIfam" id="NF003641">
    <property type="entry name" value="PRK05279.1"/>
    <property type="match status" value="1"/>
</dbReference>
<evidence type="ECO:0000256" key="5">
    <source>
        <dbReference type="ARBA" id="ARBA00022679"/>
    </source>
</evidence>
<evidence type="ECO:0000259" key="9">
    <source>
        <dbReference type="PROSITE" id="PS51186"/>
    </source>
</evidence>
<dbReference type="RefSeq" id="WP_011814832.1">
    <property type="nucleotide sequence ID" value="NC_008789.1"/>
</dbReference>
<dbReference type="GO" id="GO:0006526">
    <property type="term" value="P:L-arginine biosynthetic process"/>
    <property type="evidence" value="ECO:0007669"/>
    <property type="project" value="UniProtKB-UniRule"/>
</dbReference>
<dbReference type="UniPathway" id="UPA00068">
    <property type="reaction ID" value="UER00106"/>
</dbReference>
<keyword evidence="6 8" id="KW-0012">Acyltransferase</keyword>
<dbReference type="PROSITE" id="PS51186">
    <property type="entry name" value="GNAT"/>
    <property type="match status" value="1"/>
</dbReference>
<dbReference type="GO" id="GO:0004042">
    <property type="term" value="F:L-glutamate N-acetyltransferase activity"/>
    <property type="evidence" value="ECO:0007669"/>
    <property type="project" value="UniProtKB-UniRule"/>
</dbReference>
<dbReference type="OrthoDB" id="9802238at2"/>
<reference evidence="11" key="1">
    <citation type="submission" date="2006-12" db="EMBL/GenBank/DDBJ databases">
        <title>Complete sequence of Halorhodospira halophila SL1.</title>
        <authorList>
            <consortium name="US DOE Joint Genome Institute"/>
            <person name="Copeland A."/>
            <person name="Lucas S."/>
            <person name="Lapidus A."/>
            <person name="Barry K."/>
            <person name="Detter J.C."/>
            <person name="Glavina del Rio T."/>
            <person name="Hammon N."/>
            <person name="Israni S."/>
            <person name="Dalin E."/>
            <person name="Tice H."/>
            <person name="Pitluck S."/>
            <person name="Saunders E."/>
            <person name="Brettin T."/>
            <person name="Bruce D."/>
            <person name="Han C."/>
            <person name="Tapia R."/>
            <person name="Schmutz J."/>
            <person name="Larimer F."/>
            <person name="Land M."/>
            <person name="Hauser L."/>
            <person name="Kyrpides N."/>
            <person name="Mikhailova N."/>
            <person name="Hoff W."/>
            <person name="Richardson P."/>
        </authorList>
    </citation>
    <scope>NUCLEOTIDE SEQUENCE [LARGE SCALE GENOMIC DNA]</scope>
    <source>
        <strain evidence="11">DSM 244 / SL1</strain>
    </source>
</reference>